<dbReference type="Gene3D" id="3.10.350.10">
    <property type="entry name" value="LysM domain"/>
    <property type="match status" value="1"/>
</dbReference>
<feature type="region of interest" description="Disordered" evidence="2">
    <location>
        <begin position="160"/>
        <end position="179"/>
    </location>
</feature>
<feature type="compositionally biased region" description="Pro residues" evidence="2">
    <location>
        <begin position="50"/>
        <end position="64"/>
    </location>
</feature>
<dbReference type="PROSITE" id="PS51782">
    <property type="entry name" value="LYSM"/>
    <property type="match status" value="1"/>
</dbReference>
<dbReference type="SUPFAM" id="SSF51261">
    <property type="entry name" value="Duplicated hybrid motif"/>
    <property type="match status" value="1"/>
</dbReference>
<evidence type="ECO:0000259" key="4">
    <source>
        <dbReference type="PROSITE" id="PS51782"/>
    </source>
</evidence>
<sequence>MLKKNVIRSSWCLLVLALGACTIFKQPAAPTETGSSNAGTAATTADNPYGAPPYTPPTDTPPAYTPNAGATATGYVGNYSPVDINAATHTVQRGDTVYNISKRYQITQDNLRAWNNLADNNIRLGQVLRVKPAGYVAPAGSKNITTTVTTPVSTANVTTTTSTTTTTTPSSSTTVSTSKTVSTGGVRSVSGIEWQRPTAGNILQSFGGSSKGIDYGGNAGQPIMAAASGKVVYAGNGLRGYGNLIIVQHNQTYLTAYGNNQSIMVKEGQQVKRGQQIATMGSTDAKRTQLHFELRENGQPQDPSRYIPM</sequence>
<evidence type="ECO:0000256" key="3">
    <source>
        <dbReference type="SAM" id="SignalP"/>
    </source>
</evidence>
<dbReference type="RefSeq" id="WP_100152263.1">
    <property type="nucleotide sequence ID" value="NZ_MEIL01000029.1"/>
</dbReference>
<dbReference type="InterPro" id="IPR011055">
    <property type="entry name" value="Dup_hybrid_motif"/>
</dbReference>
<name>A0A2N9X508_9NEIS</name>
<dbReference type="Pfam" id="PF01551">
    <property type="entry name" value="Peptidase_M23"/>
    <property type="match status" value="1"/>
</dbReference>
<dbReference type="InterPro" id="IPR050570">
    <property type="entry name" value="Cell_wall_metabolism_enzyme"/>
</dbReference>
<feature type="chain" id="PRO_5014860803" evidence="3">
    <location>
        <begin position="29"/>
        <end position="309"/>
    </location>
</feature>
<organism evidence="5 6">
    <name type="scientific">Snodgrassella alvi</name>
    <dbReference type="NCBI Taxonomy" id="1196083"/>
    <lineage>
        <taxon>Bacteria</taxon>
        <taxon>Pseudomonadati</taxon>
        <taxon>Pseudomonadota</taxon>
        <taxon>Betaproteobacteria</taxon>
        <taxon>Neisseriales</taxon>
        <taxon>Neisseriaceae</taxon>
        <taxon>Snodgrassella</taxon>
    </lineage>
</organism>
<keyword evidence="3" id="KW-0732">Signal</keyword>
<evidence type="ECO:0000313" key="6">
    <source>
        <dbReference type="Proteomes" id="UP000230202"/>
    </source>
</evidence>
<feature type="domain" description="LysM" evidence="4">
    <location>
        <begin position="87"/>
        <end position="130"/>
    </location>
</feature>
<dbReference type="EMBL" id="MEIL01000029">
    <property type="protein sequence ID" value="PIT38261.1"/>
    <property type="molecule type" value="Genomic_DNA"/>
</dbReference>
<comment type="similarity">
    <text evidence="1">Belongs to the E.coli NlpD/Haemophilus LppB family.</text>
</comment>
<dbReference type="PANTHER" id="PTHR21666:SF263">
    <property type="entry name" value="MUREIN HYDROLASE ACTIVATOR NLPD"/>
    <property type="match status" value="1"/>
</dbReference>
<evidence type="ECO:0000256" key="1">
    <source>
        <dbReference type="ARBA" id="ARBA00038420"/>
    </source>
</evidence>
<dbReference type="CDD" id="cd12797">
    <property type="entry name" value="M23_peptidase"/>
    <property type="match status" value="1"/>
</dbReference>
<dbReference type="Pfam" id="PF01476">
    <property type="entry name" value="LysM"/>
    <property type="match status" value="1"/>
</dbReference>
<dbReference type="InterPro" id="IPR036779">
    <property type="entry name" value="LysM_dom_sf"/>
</dbReference>
<dbReference type="AlphaFoldDB" id="A0A2N9X508"/>
<evidence type="ECO:0000313" key="5">
    <source>
        <dbReference type="EMBL" id="PIT38261.1"/>
    </source>
</evidence>
<comment type="caution">
    <text evidence="5">The sequence shown here is derived from an EMBL/GenBank/DDBJ whole genome shotgun (WGS) entry which is preliminary data.</text>
</comment>
<dbReference type="InterPro" id="IPR018392">
    <property type="entry name" value="LysM"/>
</dbReference>
<dbReference type="InterPro" id="IPR016047">
    <property type="entry name" value="M23ase_b-sheet_dom"/>
</dbReference>
<accession>A0A2N9X508</accession>
<dbReference type="PANTHER" id="PTHR21666">
    <property type="entry name" value="PEPTIDASE-RELATED"/>
    <property type="match status" value="1"/>
</dbReference>
<dbReference type="PROSITE" id="PS51257">
    <property type="entry name" value="PROKAR_LIPOPROTEIN"/>
    <property type="match status" value="1"/>
</dbReference>
<evidence type="ECO:0000256" key="2">
    <source>
        <dbReference type="SAM" id="MobiDB-lite"/>
    </source>
</evidence>
<reference evidence="5" key="1">
    <citation type="journal article" date="2017" name="MBio">
        <title>Type VI secretion-mediated competition in the bee gut microbiome.</title>
        <authorList>
            <person name="Steele M.I."/>
            <person name="Kwong W.K."/>
            <person name="Powell J.E."/>
            <person name="Whiteley M."/>
            <person name="Moran N.A."/>
        </authorList>
    </citation>
    <scope>NUCLEOTIDE SEQUENCE [LARGE SCALE GENOMIC DNA]</scope>
    <source>
        <strain evidence="5">WkB273</strain>
    </source>
</reference>
<protein>
    <submittedName>
        <fullName evidence="5">Peptidoglycan-binding protein LysM</fullName>
    </submittedName>
</protein>
<dbReference type="SMART" id="SM00257">
    <property type="entry name" value="LysM"/>
    <property type="match status" value="1"/>
</dbReference>
<feature type="compositionally biased region" description="Low complexity" evidence="2">
    <location>
        <begin position="33"/>
        <end position="49"/>
    </location>
</feature>
<dbReference type="Proteomes" id="UP000230202">
    <property type="component" value="Unassembled WGS sequence"/>
</dbReference>
<dbReference type="GO" id="GO:0004222">
    <property type="term" value="F:metalloendopeptidase activity"/>
    <property type="evidence" value="ECO:0007669"/>
    <property type="project" value="TreeGrafter"/>
</dbReference>
<gene>
    <name evidence="5" type="ORF">BHC54_06825</name>
</gene>
<keyword evidence="6" id="KW-1185">Reference proteome</keyword>
<proteinExistence type="inferred from homology"/>
<dbReference type="Gene3D" id="2.70.70.10">
    <property type="entry name" value="Glucose Permease (Domain IIA)"/>
    <property type="match status" value="1"/>
</dbReference>
<dbReference type="CDD" id="cd00118">
    <property type="entry name" value="LysM"/>
    <property type="match status" value="1"/>
</dbReference>
<feature type="region of interest" description="Disordered" evidence="2">
    <location>
        <begin position="29"/>
        <end position="67"/>
    </location>
</feature>
<feature type="signal peptide" evidence="3">
    <location>
        <begin position="1"/>
        <end position="28"/>
    </location>
</feature>